<dbReference type="PANTHER" id="PTHR46609">
    <property type="entry name" value="EXONUCLEASE, PHAGE-TYPE/RECB, C-TERMINAL DOMAIN-CONTAINING PROTEIN"/>
    <property type="match status" value="1"/>
</dbReference>
<dbReference type="SUPFAM" id="SSF52980">
    <property type="entry name" value="Restriction endonuclease-like"/>
    <property type="match status" value="1"/>
</dbReference>
<evidence type="ECO:0000259" key="2">
    <source>
        <dbReference type="PROSITE" id="PS50966"/>
    </source>
</evidence>
<feature type="domain" description="SWIM-type" evidence="2">
    <location>
        <begin position="6"/>
        <end position="42"/>
    </location>
</feature>
<dbReference type="Pfam" id="PF09588">
    <property type="entry name" value="YqaJ"/>
    <property type="match status" value="1"/>
</dbReference>
<sequence length="348" mass="40002">MKKKSYRVEISIFDGQIMSSSCDCPRGLDTCHHMCAIAFFVHYNVSITDLACSGMFNILNFKPISNDIEEIHITAFYEDLKECGPTGFSWLLSPDPIINSSDYETPNIKNILFSKEFHLTKNKNEYLKQKLALTLDAVLKIKDITIGQIDNPLWLITRKNRLTASNFGKVLRAHRRAKYPPSLFKTLSGTYNLHVIKQIQWGRNNEKVAISAFEKLHSRSVIQSGIWLSLSGVLGASPDGIVEDAVVEVKCPYKYRNNKLYDAIKNEKNYIITIENGSYIINKNHDYYHQIQGKLYMCNKLKCYLIVWTCIDIVIVMIEKDLQWISNINILENFFFDKFVPYLLAGSV</sequence>
<keyword evidence="1" id="KW-0862">Zinc</keyword>
<dbReference type="InterPro" id="IPR007527">
    <property type="entry name" value="Znf_SWIM"/>
</dbReference>
<dbReference type="GO" id="GO:0006281">
    <property type="term" value="P:DNA repair"/>
    <property type="evidence" value="ECO:0007669"/>
    <property type="project" value="UniProtKB-ARBA"/>
</dbReference>
<protein>
    <recommendedName>
        <fullName evidence="2">SWIM-type domain-containing protein</fullName>
    </recommendedName>
</protein>
<dbReference type="InterPro" id="IPR051703">
    <property type="entry name" value="NF-kappa-B_Signaling_Reg"/>
</dbReference>
<accession>A0AAN7Q1S4</accession>
<dbReference type="InterPro" id="IPR011604">
    <property type="entry name" value="PDDEXK-like_dom_sf"/>
</dbReference>
<comment type="caution">
    <text evidence="3">The sequence shown here is derived from an EMBL/GenBank/DDBJ whole genome shotgun (WGS) entry which is preliminary data.</text>
</comment>
<dbReference type="InterPro" id="IPR011335">
    <property type="entry name" value="Restrct_endonuc-II-like"/>
</dbReference>
<evidence type="ECO:0000313" key="4">
    <source>
        <dbReference type="Proteomes" id="UP001353858"/>
    </source>
</evidence>
<keyword evidence="1" id="KW-0479">Metal-binding</keyword>
<dbReference type="EMBL" id="JARPUR010000002">
    <property type="protein sequence ID" value="KAK4882472.1"/>
    <property type="molecule type" value="Genomic_DNA"/>
</dbReference>
<proteinExistence type="predicted"/>
<dbReference type="AlphaFoldDB" id="A0AAN7Q1S4"/>
<dbReference type="CDD" id="cd22343">
    <property type="entry name" value="PDDEXK_lambda_exonuclease-like"/>
    <property type="match status" value="1"/>
</dbReference>
<dbReference type="Proteomes" id="UP001353858">
    <property type="component" value="Unassembled WGS sequence"/>
</dbReference>
<gene>
    <name evidence="3" type="ORF">RN001_005791</name>
</gene>
<dbReference type="InterPro" id="IPR019080">
    <property type="entry name" value="YqaJ_viral_recombinase"/>
</dbReference>
<name>A0AAN7Q1S4_9COLE</name>
<dbReference type="PANTHER" id="PTHR46609:SF8">
    <property type="entry name" value="YQAJ VIRAL RECOMBINASE DOMAIN-CONTAINING PROTEIN"/>
    <property type="match status" value="1"/>
</dbReference>
<dbReference type="GO" id="GO:0008270">
    <property type="term" value="F:zinc ion binding"/>
    <property type="evidence" value="ECO:0007669"/>
    <property type="project" value="UniProtKB-KW"/>
</dbReference>
<dbReference type="PROSITE" id="PS50966">
    <property type="entry name" value="ZF_SWIM"/>
    <property type="match status" value="1"/>
</dbReference>
<keyword evidence="4" id="KW-1185">Reference proteome</keyword>
<organism evidence="3 4">
    <name type="scientific">Aquatica leii</name>
    <dbReference type="NCBI Taxonomy" id="1421715"/>
    <lineage>
        <taxon>Eukaryota</taxon>
        <taxon>Metazoa</taxon>
        <taxon>Ecdysozoa</taxon>
        <taxon>Arthropoda</taxon>
        <taxon>Hexapoda</taxon>
        <taxon>Insecta</taxon>
        <taxon>Pterygota</taxon>
        <taxon>Neoptera</taxon>
        <taxon>Endopterygota</taxon>
        <taxon>Coleoptera</taxon>
        <taxon>Polyphaga</taxon>
        <taxon>Elateriformia</taxon>
        <taxon>Elateroidea</taxon>
        <taxon>Lampyridae</taxon>
        <taxon>Luciolinae</taxon>
        <taxon>Aquatica</taxon>
    </lineage>
</organism>
<reference evidence="4" key="1">
    <citation type="submission" date="2023-01" db="EMBL/GenBank/DDBJ databases">
        <title>Key to firefly adult light organ development and bioluminescence: homeobox transcription factors regulate luciferase expression and transportation to peroxisome.</title>
        <authorList>
            <person name="Fu X."/>
        </authorList>
    </citation>
    <scope>NUCLEOTIDE SEQUENCE [LARGE SCALE GENOMIC DNA]</scope>
</reference>
<dbReference type="Gene3D" id="3.90.320.10">
    <property type="match status" value="1"/>
</dbReference>
<keyword evidence="1" id="KW-0863">Zinc-finger</keyword>
<evidence type="ECO:0000256" key="1">
    <source>
        <dbReference type="PROSITE-ProRule" id="PRU00325"/>
    </source>
</evidence>
<evidence type="ECO:0000313" key="3">
    <source>
        <dbReference type="EMBL" id="KAK4882472.1"/>
    </source>
</evidence>